<dbReference type="InterPro" id="IPR003593">
    <property type="entry name" value="AAA+_ATPase"/>
</dbReference>
<sequence length="507" mass="54724">MSDPTPRPAQLVATGIHVHRGARQVLRELDLTVNPADRLAVVGANGRGKSTLLEVLAGTRLPDAGEVRRTGTLGVAAQEIDTSTHRTVGDLVDLELVAVRRALAYLDTATAALAAEEPGAAAAYDDALTRATRLDAWDADRRVDVALDALGTVTDRARELDTLSVGQRHRVRLAALLGAGHDFLLLDEPTNHLDAHGLAFLTRELRTTRAGLVLVSHDRALLADIAERFVDLDPSVDGRPRIYGGGYAGYRTGKEAALQQWEDEHRRQVTEHQRLSADLDAARGRLVTGWRPDKGTPRHQRATRAPGAVRSVQRRQEALEQHAVTAPPPPPRLTVPVLPAREGLLVRLTSATYADRLARPVDLIVTGGARLVVRGPNGAGKSTLLQLLVGALEPSAGTHRRGEGVRIGWLPQETAARDGGSAGERRRRALTAMLATRPHLVVLDEPTNHLAAALVDDLTDGLRRTAAAVVVATHDRQLLRDLGDWPVLDLSPSWHPSRATGRPRPTR</sequence>
<keyword evidence="1" id="KW-0547">Nucleotide-binding</keyword>
<feature type="domain" description="ABC transporter" evidence="4">
    <location>
        <begin position="11"/>
        <end position="259"/>
    </location>
</feature>
<dbReference type="InterPro" id="IPR051309">
    <property type="entry name" value="ABCF_ATPase"/>
</dbReference>
<dbReference type="PANTHER" id="PTHR42855:SF1">
    <property type="entry name" value="ABC TRANSPORTER DOMAIN-CONTAINING PROTEIN"/>
    <property type="match status" value="1"/>
</dbReference>
<protein>
    <submittedName>
        <fullName evidence="5">Macrolide transport system ATP-binding/permease protein</fullName>
    </submittedName>
</protein>
<proteinExistence type="predicted"/>
<dbReference type="Gene3D" id="3.40.50.300">
    <property type="entry name" value="P-loop containing nucleotide triphosphate hydrolases"/>
    <property type="match status" value="3"/>
</dbReference>
<dbReference type="PANTHER" id="PTHR42855">
    <property type="entry name" value="ABC TRANSPORTER ATP-BINDING SUBUNIT"/>
    <property type="match status" value="1"/>
</dbReference>
<organism evidence="5 6">
    <name type="scientific">Nocardioides massiliensis</name>
    <dbReference type="NCBI Taxonomy" id="1325935"/>
    <lineage>
        <taxon>Bacteria</taxon>
        <taxon>Bacillati</taxon>
        <taxon>Actinomycetota</taxon>
        <taxon>Actinomycetes</taxon>
        <taxon>Propionibacteriales</taxon>
        <taxon>Nocardioidaceae</taxon>
        <taxon>Nocardioides</taxon>
    </lineage>
</organism>
<dbReference type="GO" id="GO:0005524">
    <property type="term" value="F:ATP binding"/>
    <property type="evidence" value="ECO:0007669"/>
    <property type="project" value="UniProtKB-KW"/>
</dbReference>
<dbReference type="InterPro" id="IPR027417">
    <property type="entry name" value="P-loop_NTPase"/>
</dbReference>
<dbReference type="EMBL" id="JAUSQM010000001">
    <property type="protein sequence ID" value="MDP9821377.1"/>
    <property type="molecule type" value="Genomic_DNA"/>
</dbReference>
<dbReference type="SUPFAM" id="SSF52540">
    <property type="entry name" value="P-loop containing nucleoside triphosphate hydrolases"/>
    <property type="match status" value="2"/>
</dbReference>
<reference evidence="5 6" key="1">
    <citation type="submission" date="2023-07" db="EMBL/GenBank/DDBJ databases">
        <title>Sequencing the genomes of 1000 actinobacteria strains.</title>
        <authorList>
            <person name="Klenk H.-P."/>
        </authorList>
    </citation>
    <scope>NUCLEOTIDE SEQUENCE [LARGE SCALE GENOMIC DNA]</scope>
    <source>
        <strain evidence="5 6">GD13</strain>
    </source>
</reference>
<dbReference type="Proteomes" id="UP001240447">
    <property type="component" value="Unassembled WGS sequence"/>
</dbReference>
<feature type="region of interest" description="Disordered" evidence="3">
    <location>
        <begin position="288"/>
        <end position="311"/>
    </location>
</feature>
<evidence type="ECO:0000256" key="2">
    <source>
        <dbReference type="ARBA" id="ARBA00022840"/>
    </source>
</evidence>
<gene>
    <name evidence="5" type="ORF">J2S59_001186</name>
</gene>
<evidence type="ECO:0000313" key="6">
    <source>
        <dbReference type="Proteomes" id="UP001240447"/>
    </source>
</evidence>
<dbReference type="RefSeq" id="WP_306824913.1">
    <property type="nucleotide sequence ID" value="NZ_JAUSQM010000001.1"/>
</dbReference>
<evidence type="ECO:0000259" key="4">
    <source>
        <dbReference type="PROSITE" id="PS50893"/>
    </source>
</evidence>
<evidence type="ECO:0000313" key="5">
    <source>
        <dbReference type="EMBL" id="MDP9821377.1"/>
    </source>
</evidence>
<dbReference type="InterPro" id="IPR003439">
    <property type="entry name" value="ABC_transporter-like_ATP-bd"/>
</dbReference>
<evidence type="ECO:0000256" key="1">
    <source>
        <dbReference type="ARBA" id="ARBA00022741"/>
    </source>
</evidence>
<comment type="caution">
    <text evidence="5">The sequence shown here is derived from an EMBL/GenBank/DDBJ whole genome shotgun (WGS) entry which is preliminary data.</text>
</comment>
<dbReference type="PROSITE" id="PS50893">
    <property type="entry name" value="ABC_TRANSPORTER_2"/>
    <property type="match status" value="1"/>
</dbReference>
<keyword evidence="6" id="KW-1185">Reference proteome</keyword>
<keyword evidence="2 5" id="KW-0067">ATP-binding</keyword>
<evidence type="ECO:0000256" key="3">
    <source>
        <dbReference type="SAM" id="MobiDB-lite"/>
    </source>
</evidence>
<dbReference type="Pfam" id="PF00005">
    <property type="entry name" value="ABC_tran"/>
    <property type="match status" value="2"/>
</dbReference>
<name>A0ABT9NLT8_9ACTN</name>
<accession>A0ABT9NLT8</accession>
<dbReference type="SMART" id="SM00382">
    <property type="entry name" value="AAA"/>
    <property type="match status" value="2"/>
</dbReference>